<dbReference type="EMBL" id="CP013695">
    <property type="protein sequence ID" value="ALU32032.1"/>
    <property type="molecule type" value="Genomic_DNA"/>
</dbReference>
<dbReference type="CDD" id="cd07390">
    <property type="entry name" value="MPP_AQ1575"/>
    <property type="match status" value="1"/>
</dbReference>
<dbReference type="OMA" id="DICETIR"/>
<dbReference type="EMBL" id="CP013694">
    <property type="protein sequence ID" value="ALU29303.1"/>
    <property type="molecule type" value="Genomic_DNA"/>
</dbReference>
<name>A0A0U3H3W5_9CREN</name>
<dbReference type="InterPro" id="IPR029052">
    <property type="entry name" value="Metallo-depent_PP-like"/>
</dbReference>
<gene>
    <name evidence="1" type="ORF">ATY89_04675</name>
    <name evidence="2" type="ORF">ATZ20_07700</name>
</gene>
<protein>
    <recommendedName>
        <fullName evidence="5">Calcineurin-like phosphoesterase domain-containing protein</fullName>
    </recommendedName>
</protein>
<dbReference type="Gene3D" id="3.90.1140.10">
    <property type="entry name" value="Cyclic phosphodiesterase"/>
    <property type="match status" value="1"/>
</dbReference>
<dbReference type="Proteomes" id="UP000060043">
    <property type="component" value="Chromosome"/>
</dbReference>
<sequence length="380" mass="44649">MYLIEIRPVLEKHRLKQFLRKFRFHLHNTHKIPHITLIYSFKPKPLVKISEISQIISDVAGKYEDLRFLFDGISIKRGSKGLVLAFNISPSMELVALQRELYQRLKPLIKIERGKEKFSESLWFHAAISFGTTEKELKEIEKTDKFERLKQFLYPGVALRICLLGNSKIVAEYDTATKSLLVRKQALSKRYLSKTFKAYREKFLKVNIDNMSMRENIWFVADTHFGHKNIIKYCSRPFIEVKEMDDFIIRRWNEVVSPNDTVYILGDFSINHKKLKEYTSLLRGNKVFIQGNHDVPGVGPESMYFNFAGYDFLLTHKPSPQGNVWNIHGHVHNNRLREFPFVNGELKTINVGVDVTKFYPVNLSWIIDHIERKETKLWLS</sequence>
<dbReference type="Proteomes" id="UP000065473">
    <property type="component" value="Chromosome"/>
</dbReference>
<reference evidence="3 4" key="1">
    <citation type="submission" date="2015-12" db="EMBL/GenBank/DDBJ databases">
        <title>A stable core within a dynamic pangenome in Sulfolobus acidocaldarius.</title>
        <authorList>
            <person name="Anderson R."/>
            <person name="Kouris A."/>
            <person name="Seward C."/>
            <person name="Campbell K."/>
            <person name="Whitaker R."/>
        </authorList>
    </citation>
    <scope>NUCLEOTIDE SEQUENCE [LARGE SCALE GENOMIC DNA]</scope>
    <source>
        <strain evidence="1 4">GG12-C01-09</strain>
        <strain evidence="2 3">NG05B_CO5_07</strain>
    </source>
</reference>
<accession>A0A0U3H3W5</accession>
<evidence type="ECO:0000313" key="3">
    <source>
        <dbReference type="Proteomes" id="UP000060043"/>
    </source>
</evidence>
<proteinExistence type="predicted"/>
<dbReference type="Gene3D" id="3.60.21.10">
    <property type="match status" value="1"/>
</dbReference>
<evidence type="ECO:0000313" key="2">
    <source>
        <dbReference type="EMBL" id="ALU32032.1"/>
    </source>
</evidence>
<dbReference type="Pfam" id="PF13563">
    <property type="entry name" value="2_5_RNA_ligase2"/>
    <property type="match status" value="1"/>
</dbReference>
<dbReference type="GeneID" id="14550851"/>
<evidence type="ECO:0000313" key="4">
    <source>
        <dbReference type="Proteomes" id="UP000065473"/>
    </source>
</evidence>
<dbReference type="InterPro" id="IPR009097">
    <property type="entry name" value="Cyclic_Pdiesterase"/>
</dbReference>
<organism evidence="1 4">
    <name type="scientific">Sulfolobus acidocaldarius</name>
    <dbReference type="NCBI Taxonomy" id="2285"/>
    <lineage>
        <taxon>Archaea</taxon>
        <taxon>Thermoproteota</taxon>
        <taxon>Thermoprotei</taxon>
        <taxon>Sulfolobales</taxon>
        <taxon>Sulfolobaceae</taxon>
        <taxon>Sulfolobus</taxon>
    </lineage>
</organism>
<dbReference type="AlphaFoldDB" id="A0A0U3H3W5"/>
<evidence type="ECO:0000313" key="1">
    <source>
        <dbReference type="EMBL" id="ALU29303.1"/>
    </source>
</evidence>
<dbReference type="OrthoDB" id="113823at2157"/>
<dbReference type="RefSeq" id="WP_011277239.1">
    <property type="nucleotide sequence ID" value="NZ_BHWZ01000001.1"/>
</dbReference>
<dbReference type="SUPFAM" id="SSF55144">
    <property type="entry name" value="LigT-like"/>
    <property type="match status" value="1"/>
</dbReference>
<dbReference type="SUPFAM" id="SSF56300">
    <property type="entry name" value="Metallo-dependent phosphatases"/>
    <property type="match status" value="1"/>
</dbReference>
<dbReference type="PaxDb" id="1435377-SUSAZ_01635"/>
<evidence type="ECO:0008006" key="5">
    <source>
        <dbReference type="Google" id="ProtNLM"/>
    </source>
</evidence>
<dbReference type="STRING" id="1435377.SUSAZ_01635"/>